<name>A0A229UNF1_9BACL</name>
<comment type="caution">
    <text evidence="1">The sequence shown here is derived from an EMBL/GenBank/DDBJ whole genome shotgun (WGS) entry which is preliminary data.</text>
</comment>
<protein>
    <submittedName>
        <fullName evidence="1">Uncharacterized protein</fullName>
    </submittedName>
</protein>
<sequence>MCASVRLLEETPLYGYGASCPAKVPGYEAPESRIGRGTLYYWASQKLDSFVLSSMFIGYRDLTVYPMGICLGWFLEIYKMGLSAAGLIYPSNYGQLSDNMCYNLL</sequence>
<proteinExistence type="predicted"/>
<gene>
    <name evidence="1" type="ORF">CF651_18545</name>
</gene>
<accession>A0A229UNF1</accession>
<reference evidence="1 2" key="1">
    <citation type="submission" date="2017-07" db="EMBL/GenBank/DDBJ databases">
        <title>Genome sequencing and assembly of Paenibacillus rigui.</title>
        <authorList>
            <person name="Mayilraj S."/>
        </authorList>
    </citation>
    <scope>NUCLEOTIDE SEQUENCE [LARGE SCALE GENOMIC DNA]</scope>
    <source>
        <strain evidence="1 2">JCM 16352</strain>
    </source>
</reference>
<evidence type="ECO:0000313" key="2">
    <source>
        <dbReference type="Proteomes" id="UP000215509"/>
    </source>
</evidence>
<evidence type="ECO:0000313" key="1">
    <source>
        <dbReference type="EMBL" id="OXM84902.1"/>
    </source>
</evidence>
<keyword evidence="2" id="KW-1185">Reference proteome</keyword>
<dbReference type="EMBL" id="NMQW01000025">
    <property type="protein sequence ID" value="OXM84902.1"/>
    <property type="molecule type" value="Genomic_DNA"/>
</dbReference>
<organism evidence="1 2">
    <name type="scientific">Paenibacillus rigui</name>
    <dbReference type="NCBI Taxonomy" id="554312"/>
    <lineage>
        <taxon>Bacteria</taxon>
        <taxon>Bacillati</taxon>
        <taxon>Bacillota</taxon>
        <taxon>Bacilli</taxon>
        <taxon>Bacillales</taxon>
        <taxon>Paenibacillaceae</taxon>
        <taxon>Paenibacillus</taxon>
    </lineage>
</organism>
<dbReference type="AlphaFoldDB" id="A0A229UNF1"/>
<dbReference type="Proteomes" id="UP000215509">
    <property type="component" value="Unassembled WGS sequence"/>
</dbReference>